<dbReference type="InterPro" id="IPR023213">
    <property type="entry name" value="CAT-like_dom_sf"/>
</dbReference>
<sequence>MNTTLDLFDQTFATLERATGVLGQLQCVWVYDRAIDIDGLRRFHHNLRRGRLSRRIERSALPFGRHRWVAGGGRSELEIAAPRPREGFDAWLREQAATPLDVEHGPAWHLAVLPFTDGGAGVSLVVPHALTDGIGLCDALADADFGRGDPIDWPAARSRGRWQALREDVRQTARDIPGIGRALKAAVAAARPGDDGAAPPGAGGPDESITLPTETVFVGSDDWDACAKALGGTSNTLLAALAARLAQRVGRLTADGSATVAIPVNERIAGDTRANAVANVGITVDPARAVTDLRDIRAATKDALTRRQDVPDTRRELLPLVPLMPQRLVRRIVGVAAGSPTTVVASNVGVIDPAACRPDGTPADQFAIKAPHPDTTTAIMDRFGGMLSLASGRANGQVFVSVVAYQPGRANSNRALRQALSAALADFALTATIGFPRPVPAGAAS</sequence>
<gene>
    <name evidence="1" type="ORF">AWB90_15000</name>
</gene>
<name>A0A1X2A928_9MYCO</name>
<dbReference type="RefSeq" id="WP_085245168.1">
    <property type="nucleotide sequence ID" value="NZ_LQPN01000050.1"/>
</dbReference>
<organism evidence="1 2">
    <name type="scientific">Mycobacterium paraense</name>
    <dbReference type="NCBI Taxonomy" id="767916"/>
    <lineage>
        <taxon>Bacteria</taxon>
        <taxon>Bacillati</taxon>
        <taxon>Actinomycetota</taxon>
        <taxon>Actinomycetes</taxon>
        <taxon>Mycobacteriales</taxon>
        <taxon>Mycobacteriaceae</taxon>
        <taxon>Mycobacterium</taxon>
        <taxon>Mycobacterium simiae complex</taxon>
    </lineage>
</organism>
<evidence type="ECO:0000313" key="1">
    <source>
        <dbReference type="EMBL" id="ORW45507.1"/>
    </source>
</evidence>
<reference evidence="1 2" key="1">
    <citation type="journal article" date="2015" name="Emerg. Microbes Infect.">
        <title>Characterization of 17 strains belonging to the Mycobacterium simiae complex and description of Mycobacterium paraense sp. nov.</title>
        <authorList>
            <person name="Fusco da Costa A.R."/>
            <person name="Fedrizzi T."/>
            <person name="Lopes M.L."/>
            <person name="Pecorari M."/>
            <person name="Oliveira da Costa W.L."/>
            <person name="Giacobazzi E."/>
            <person name="da Costa Bahia J.R."/>
            <person name="De Sanctis V."/>
            <person name="Batista Lima K.V."/>
            <person name="Bertorelli R."/>
            <person name="Grottola A."/>
            <person name="Fabio A."/>
            <person name="Mariottini A."/>
            <person name="Ferretti P."/>
            <person name="Di Leva F."/>
            <person name="Fregni Serpini G."/>
            <person name="Tagliazucchi S."/>
            <person name="Rumpianesi F."/>
            <person name="Jousson O."/>
            <person name="Segata N."/>
            <person name="Tortoli E."/>
        </authorList>
    </citation>
    <scope>NUCLEOTIDE SEQUENCE [LARGE SCALE GENOMIC DNA]</scope>
    <source>
        <strain evidence="1 2">IEC33</strain>
    </source>
</reference>
<accession>A0A1X2A928</accession>
<dbReference type="OrthoDB" id="8183309at2"/>
<dbReference type="STRING" id="767916.AWB91_08225"/>
<dbReference type="AlphaFoldDB" id="A0A1X2A928"/>
<proteinExistence type="predicted"/>
<dbReference type="SUPFAM" id="SSF52777">
    <property type="entry name" value="CoA-dependent acyltransferases"/>
    <property type="match status" value="1"/>
</dbReference>
<comment type="caution">
    <text evidence="1">The sequence shown here is derived from an EMBL/GenBank/DDBJ whole genome shotgun (WGS) entry which is preliminary data.</text>
</comment>
<evidence type="ECO:0008006" key="3">
    <source>
        <dbReference type="Google" id="ProtNLM"/>
    </source>
</evidence>
<dbReference type="EMBL" id="LQPN01000050">
    <property type="protein sequence ID" value="ORW45507.1"/>
    <property type="molecule type" value="Genomic_DNA"/>
</dbReference>
<dbReference type="Gene3D" id="3.30.559.10">
    <property type="entry name" value="Chloramphenicol acetyltransferase-like domain"/>
    <property type="match status" value="1"/>
</dbReference>
<evidence type="ECO:0000313" key="2">
    <source>
        <dbReference type="Proteomes" id="UP000193285"/>
    </source>
</evidence>
<dbReference type="Proteomes" id="UP000193285">
    <property type="component" value="Unassembled WGS sequence"/>
</dbReference>
<protein>
    <recommendedName>
        <fullName evidence="3">Diacylglycerol O-acyltransferase</fullName>
    </recommendedName>
</protein>